<evidence type="ECO:0000313" key="2">
    <source>
        <dbReference type="EMBL" id="MDR6243227.1"/>
    </source>
</evidence>
<evidence type="ECO:0000259" key="1">
    <source>
        <dbReference type="Pfam" id="PF07238"/>
    </source>
</evidence>
<feature type="domain" description="PilZ" evidence="1">
    <location>
        <begin position="101"/>
        <end position="206"/>
    </location>
</feature>
<gene>
    <name evidence="2" type="ORF">JOC58_001112</name>
</gene>
<protein>
    <submittedName>
        <fullName evidence="2">C-di-GMP-binding flagellar brake protein YcgR</fullName>
    </submittedName>
</protein>
<dbReference type="EMBL" id="JAVDQH010000003">
    <property type="protein sequence ID" value="MDR6243227.1"/>
    <property type="molecule type" value="Genomic_DNA"/>
</dbReference>
<name>A0ABU1IVC0_9BACL</name>
<dbReference type="Gene3D" id="2.40.10.220">
    <property type="entry name" value="predicted glycosyltransferase like domains"/>
    <property type="match status" value="1"/>
</dbReference>
<evidence type="ECO:0000313" key="3">
    <source>
        <dbReference type="Proteomes" id="UP001185028"/>
    </source>
</evidence>
<keyword evidence="2" id="KW-0969">Cilium</keyword>
<dbReference type="Pfam" id="PF07238">
    <property type="entry name" value="PilZ"/>
    <property type="match status" value="1"/>
</dbReference>
<organism evidence="2 3">
    <name type="scientific">Paenibacillus hunanensis</name>
    <dbReference type="NCBI Taxonomy" id="539262"/>
    <lineage>
        <taxon>Bacteria</taxon>
        <taxon>Bacillati</taxon>
        <taxon>Bacillota</taxon>
        <taxon>Bacilli</taxon>
        <taxon>Bacillales</taxon>
        <taxon>Paenibacillaceae</taxon>
        <taxon>Paenibacillus</taxon>
    </lineage>
</organism>
<sequence>MDWRQSERLYLNFGIGDAGEPSELYAADMTLVDQQYIHIGQLTNTQQQKRAVEQGQLVSGFITLTDGTKHYFDSEITHYDAGAETAILRRPLDNELTITPRRQYLRVKASIEVAVKQGEHRFTAMTSEVSAGNLVLLLEKGHQLRSGDELECWLLIHMKNGAIEHVPLEAVVLHAGDGKQESPRCRIEYTLLAEPDRQKLIRYCFERQFDFRNP</sequence>
<keyword evidence="3" id="KW-1185">Reference proteome</keyword>
<comment type="caution">
    <text evidence="2">The sequence shown here is derived from an EMBL/GenBank/DDBJ whole genome shotgun (WGS) entry which is preliminary data.</text>
</comment>
<dbReference type="RefSeq" id="WP_188775280.1">
    <property type="nucleotide sequence ID" value="NZ_BMMB01000004.1"/>
</dbReference>
<keyword evidence="2" id="KW-0966">Cell projection</keyword>
<dbReference type="InterPro" id="IPR009875">
    <property type="entry name" value="PilZ_domain"/>
</dbReference>
<dbReference type="Proteomes" id="UP001185028">
    <property type="component" value="Unassembled WGS sequence"/>
</dbReference>
<dbReference type="SUPFAM" id="SSF141371">
    <property type="entry name" value="PilZ domain-like"/>
    <property type="match status" value="1"/>
</dbReference>
<keyword evidence="2" id="KW-0282">Flagellum</keyword>
<proteinExistence type="predicted"/>
<reference evidence="2 3" key="1">
    <citation type="submission" date="2023-07" db="EMBL/GenBank/DDBJ databases">
        <title>Genomic Encyclopedia of Type Strains, Phase IV (KMG-IV): sequencing the most valuable type-strain genomes for metagenomic binning, comparative biology and taxonomic classification.</title>
        <authorList>
            <person name="Goeker M."/>
        </authorList>
    </citation>
    <scope>NUCLEOTIDE SEQUENCE [LARGE SCALE GENOMIC DNA]</scope>
    <source>
        <strain evidence="2 3">DSM 22170</strain>
    </source>
</reference>
<accession>A0ABU1IVC0</accession>